<dbReference type="Proteomes" id="UP000215914">
    <property type="component" value="Unassembled WGS sequence"/>
</dbReference>
<proteinExistence type="predicted"/>
<accession>A0A9K3E964</accession>
<gene>
    <name evidence="1" type="ORF">HanXRQr2_Chr14g0646061</name>
</gene>
<dbReference type="Gramene" id="mRNA:HanXRQr2_Chr14g0646061">
    <property type="protein sequence ID" value="mRNA:HanXRQr2_Chr14g0646061"/>
    <property type="gene ID" value="HanXRQr2_Chr14g0646061"/>
</dbReference>
<evidence type="ECO:0000313" key="1">
    <source>
        <dbReference type="EMBL" id="KAF5769248.1"/>
    </source>
</evidence>
<comment type="caution">
    <text evidence="1">The sequence shown here is derived from an EMBL/GenBank/DDBJ whole genome shotgun (WGS) entry which is preliminary data.</text>
</comment>
<dbReference type="AlphaFoldDB" id="A0A9K3E964"/>
<reference evidence="1" key="2">
    <citation type="submission" date="2020-06" db="EMBL/GenBank/DDBJ databases">
        <title>Helianthus annuus Genome sequencing and assembly Release 2.</title>
        <authorList>
            <person name="Gouzy J."/>
            <person name="Langlade N."/>
            <person name="Munos S."/>
        </authorList>
    </citation>
    <scope>NUCLEOTIDE SEQUENCE</scope>
    <source>
        <tissue evidence="1">Leaves</tissue>
    </source>
</reference>
<dbReference type="EMBL" id="MNCJ02000329">
    <property type="protein sequence ID" value="KAF5769248.1"/>
    <property type="molecule type" value="Genomic_DNA"/>
</dbReference>
<keyword evidence="2" id="KW-1185">Reference proteome</keyword>
<sequence length="131" mass="14921">MSAHMWHNSKSRIGEAYFVRFIFSLILSLTQPITPKTLIPKSGAPSILQSLLRRSSRVSSRNRIVSSNLFPIDIFKGFFHKSHCLIQSSTYLSVSFLENSIAKSHICSSEIAVIIVKLRAMFRRFKMITDT</sequence>
<name>A0A9K3E964_HELAN</name>
<reference evidence="1" key="1">
    <citation type="journal article" date="2017" name="Nature">
        <title>The sunflower genome provides insights into oil metabolism, flowering and Asterid evolution.</title>
        <authorList>
            <person name="Badouin H."/>
            <person name="Gouzy J."/>
            <person name="Grassa C.J."/>
            <person name="Murat F."/>
            <person name="Staton S.E."/>
            <person name="Cottret L."/>
            <person name="Lelandais-Briere C."/>
            <person name="Owens G.L."/>
            <person name="Carrere S."/>
            <person name="Mayjonade B."/>
            <person name="Legrand L."/>
            <person name="Gill N."/>
            <person name="Kane N.C."/>
            <person name="Bowers J.E."/>
            <person name="Hubner S."/>
            <person name="Bellec A."/>
            <person name="Berard A."/>
            <person name="Berges H."/>
            <person name="Blanchet N."/>
            <person name="Boniface M.C."/>
            <person name="Brunel D."/>
            <person name="Catrice O."/>
            <person name="Chaidir N."/>
            <person name="Claudel C."/>
            <person name="Donnadieu C."/>
            <person name="Faraut T."/>
            <person name="Fievet G."/>
            <person name="Helmstetter N."/>
            <person name="King M."/>
            <person name="Knapp S.J."/>
            <person name="Lai Z."/>
            <person name="Le Paslier M.C."/>
            <person name="Lippi Y."/>
            <person name="Lorenzon L."/>
            <person name="Mandel J.R."/>
            <person name="Marage G."/>
            <person name="Marchand G."/>
            <person name="Marquand E."/>
            <person name="Bret-Mestries E."/>
            <person name="Morien E."/>
            <person name="Nambeesan S."/>
            <person name="Nguyen T."/>
            <person name="Pegot-Espagnet P."/>
            <person name="Pouilly N."/>
            <person name="Raftis F."/>
            <person name="Sallet E."/>
            <person name="Schiex T."/>
            <person name="Thomas J."/>
            <person name="Vandecasteele C."/>
            <person name="Vares D."/>
            <person name="Vear F."/>
            <person name="Vautrin S."/>
            <person name="Crespi M."/>
            <person name="Mangin B."/>
            <person name="Burke J.M."/>
            <person name="Salse J."/>
            <person name="Munos S."/>
            <person name="Vincourt P."/>
            <person name="Rieseberg L.H."/>
            <person name="Langlade N.B."/>
        </authorList>
    </citation>
    <scope>NUCLEOTIDE SEQUENCE</scope>
    <source>
        <tissue evidence="1">Leaves</tissue>
    </source>
</reference>
<evidence type="ECO:0000313" key="2">
    <source>
        <dbReference type="Proteomes" id="UP000215914"/>
    </source>
</evidence>
<protein>
    <submittedName>
        <fullName evidence="1">Uncharacterized protein</fullName>
    </submittedName>
</protein>
<organism evidence="1 2">
    <name type="scientific">Helianthus annuus</name>
    <name type="common">Common sunflower</name>
    <dbReference type="NCBI Taxonomy" id="4232"/>
    <lineage>
        <taxon>Eukaryota</taxon>
        <taxon>Viridiplantae</taxon>
        <taxon>Streptophyta</taxon>
        <taxon>Embryophyta</taxon>
        <taxon>Tracheophyta</taxon>
        <taxon>Spermatophyta</taxon>
        <taxon>Magnoliopsida</taxon>
        <taxon>eudicotyledons</taxon>
        <taxon>Gunneridae</taxon>
        <taxon>Pentapetalae</taxon>
        <taxon>asterids</taxon>
        <taxon>campanulids</taxon>
        <taxon>Asterales</taxon>
        <taxon>Asteraceae</taxon>
        <taxon>Asteroideae</taxon>
        <taxon>Heliantheae alliance</taxon>
        <taxon>Heliantheae</taxon>
        <taxon>Helianthus</taxon>
    </lineage>
</organism>